<dbReference type="OrthoDB" id="2656072at2759"/>
<protein>
    <submittedName>
        <fullName evidence="2">Uncharacterized protein</fullName>
    </submittedName>
</protein>
<reference evidence="2 3" key="1">
    <citation type="submission" date="2014-06" db="EMBL/GenBank/DDBJ databases">
        <title>Evolutionary Origins and Diversification of the Mycorrhizal Mutualists.</title>
        <authorList>
            <consortium name="DOE Joint Genome Institute"/>
            <consortium name="Mycorrhizal Genomics Consortium"/>
            <person name="Kohler A."/>
            <person name="Kuo A."/>
            <person name="Nagy L.G."/>
            <person name="Floudas D."/>
            <person name="Copeland A."/>
            <person name="Barry K.W."/>
            <person name="Cichocki N."/>
            <person name="Veneault-Fourrey C."/>
            <person name="LaButti K."/>
            <person name="Lindquist E.A."/>
            <person name="Lipzen A."/>
            <person name="Lundell T."/>
            <person name="Morin E."/>
            <person name="Murat C."/>
            <person name="Riley R."/>
            <person name="Ohm R."/>
            <person name="Sun H."/>
            <person name="Tunlid A."/>
            <person name="Henrissat B."/>
            <person name="Grigoriev I.V."/>
            <person name="Hibbett D.S."/>
            <person name="Martin F."/>
        </authorList>
    </citation>
    <scope>NUCLEOTIDE SEQUENCE [LARGE SCALE GENOMIC DNA]</scope>
    <source>
        <strain evidence="2 3">SS14</strain>
    </source>
</reference>
<dbReference type="Proteomes" id="UP000054279">
    <property type="component" value="Unassembled WGS sequence"/>
</dbReference>
<sequence length="187" mass="21259">MPTNLVLTKASWTHPNPLTTTIKVIRHGASTRTARLIASGRARRQLQVEQRCSQMIRKLNSEDREAVREMDEDEDVGADGDGFESYSIFFEDAFNSPPPGEEGAVFSDNGGEYGIYGDLVSRVREAATKQSPYDYRTCKDRTQRCNEGWNNQLNQSATAYLERQQDPYERTDEVDPGEEHDYRSLVN</sequence>
<name>A0A0C9UIN5_SPHS4</name>
<feature type="region of interest" description="Disordered" evidence="1">
    <location>
        <begin position="165"/>
        <end position="187"/>
    </location>
</feature>
<accession>A0A0C9UIN5</accession>
<organism evidence="2 3">
    <name type="scientific">Sphaerobolus stellatus (strain SS14)</name>
    <dbReference type="NCBI Taxonomy" id="990650"/>
    <lineage>
        <taxon>Eukaryota</taxon>
        <taxon>Fungi</taxon>
        <taxon>Dikarya</taxon>
        <taxon>Basidiomycota</taxon>
        <taxon>Agaricomycotina</taxon>
        <taxon>Agaricomycetes</taxon>
        <taxon>Phallomycetidae</taxon>
        <taxon>Geastrales</taxon>
        <taxon>Sphaerobolaceae</taxon>
        <taxon>Sphaerobolus</taxon>
    </lineage>
</organism>
<evidence type="ECO:0000313" key="2">
    <source>
        <dbReference type="EMBL" id="KIJ28782.1"/>
    </source>
</evidence>
<dbReference type="EMBL" id="KN837298">
    <property type="protein sequence ID" value="KIJ28782.1"/>
    <property type="molecule type" value="Genomic_DNA"/>
</dbReference>
<gene>
    <name evidence="2" type="ORF">M422DRAFT_54476</name>
</gene>
<dbReference type="AlphaFoldDB" id="A0A0C9UIN5"/>
<evidence type="ECO:0000256" key="1">
    <source>
        <dbReference type="SAM" id="MobiDB-lite"/>
    </source>
</evidence>
<dbReference type="HOGENOM" id="CLU_1448577_0_0_1"/>
<proteinExistence type="predicted"/>
<keyword evidence="3" id="KW-1185">Reference proteome</keyword>
<evidence type="ECO:0000313" key="3">
    <source>
        <dbReference type="Proteomes" id="UP000054279"/>
    </source>
</evidence>